<dbReference type="Gene3D" id="3.90.1140.10">
    <property type="entry name" value="Cyclic phosphodiesterase"/>
    <property type="match status" value="1"/>
</dbReference>
<evidence type="ECO:0008006" key="3">
    <source>
        <dbReference type="Google" id="ProtNLM"/>
    </source>
</evidence>
<comment type="caution">
    <text evidence="1">The sequence shown here is derived from an EMBL/GenBank/DDBJ whole genome shotgun (WGS) entry which is preliminary data.</text>
</comment>
<organism evidence="1 2">
    <name type="scientific">Cochliobolus sativus</name>
    <name type="common">Common root rot and spot blotch fungus</name>
    <name type="synonym">Bipolaris sorokiniana</name>
    <dbReference type="NCBI Taxonomy" id="45130"/>
    <lineage>
        <taxon>Eukaryota</taxon>
        <taxon>Fungi</taxon>
        <taxon>Dikarya</taxon>
        <taxon>Ascomycota</taxon>
        <taxon>Pezizomycotina</taxon>
        <taxon>Dothideomycetes</taxon>
        <taxon>Pleosporomycetidae</taxon>
        <taxon>Pleosporales</taxon>
        <taxon>Pleosporineae</taxon>
        <taxon>Pleosporaceae</taxon>
        <taxon>Bipolaris</taxon>
    </lineage>
</organism>
<dbReference type="PANTHER" id="PTHR37474">
    <property type="entry name" value="RNA LIGASE/CYCLIC NUCLEOTIDE PHOSPHODIESTERASE"/>
    <property type="match status" value="1"/>
</dbReference>
<dbReference type="Proteomes" id="UP000624244">
    <property type="component" value="Unassembled WGS sequence"/>
</dbReference>
<evidence type="ECO:0000313" key="1">
    <source>
        <dbReference type="EMBL" id="KAF5849178.1"/>
    </source>
</evidence>
<sequence length="218" mass="24772">MAKQLPAQLSHKSALVLLPPSRITAPIEAVRRVYDKQFLRWPPHINLLYPFLASPSESSKLKHDIRIRIEQVARTIPPFHMSLESDQLGVFHHTLKNKTVWLGPTTYSNIRKLRAALHSEFSISGVDRDRRPFMPHLSVGKTQSQGGVDKISVEITKSISEFLTHNAEKNDKPTALEWYVDRVHVLERKDEKDRFRIIGTISLGEPSARVEQATTSVG</sequence>
<protein>
    <recommendedName>
        <fullName evidence="3">Phosphoesterase HXTX domain-containing protein</fullName>
    </recommendedName>
</protein>
<dbReference type="Pfam" id="PF13563">
    <property type="entry name" value="2_5_RNA_ligase2"/>
    <property type="match status" value="1"/>
</dbReference>
<dbReference type="InterPro" id="IPR009097">
    <property type="entry name" value="Cyclic_Pdiesterase"/>
</dbReference>
<dbReference type="EMBL" id="WNKQ01000009">
    <property type="protein sequence ID" value="KAF5849178.1"/>
    <property type="molecule type" value="Genomic_DNA"/>
</dbReference>
<reference evidence="1" key="1">
    <citation type="submission" date="2019-11" db="EMBL/GenBank/DDBJ databases">
        <title>Bipolaris sorokiniana Genome sequencing.</title>
        <authorList>
            <person name="Wang H."/>
        </authorList>
    </citation>
    <scope>NUCLEOTIDE SEQUENCE</scope>
</reference>
<dbReference type="SUPFAM" id="SSF55144">
    <property type="entry name" value="LigT-like"/>
    <property type="match status" value="1"/>
</dbReference>
<gene>
    <name evidence="1" type="ORF">GGP41_006158</name>
</gene>
<dbReference type="AlphaFoldDB" id="A0A8H5ZK07"/>
<accession>A0A8H5ZK07</accession>
<evidence type="ECO:0000313" key="2">
    <source>
        <dbReference type="Proteomes" id="UP000624244"/>
    </source>
</evidence>
<name>A0A8H5ZK07_COCSA</name>
<dbReference type="PANTHER" id="PTHR37474:SF1">
    <property type="entry name" value="2'-5' RNA LIGASE FAMILY PROTEIN"/>
    <property type="match status" value="1"/>
</dbReference>
<proteinExistence type="predicted"/>